<dbReference type="EMBL" id="PSKQ01000019">
    <property type="protein sequence ID" value="MBE8721135.1"/>
    <property type="molecule type" value="Genomic_DNA"/>
</dbReference>
<sequence>MRYIVTLTSYGHRVESIAPYAVCSLLNQTLAPDRIIFWLAYDTPVPPILRKLCGIGLEIKFCEDLKSYKKLVPAMIEFSNDVLITAGDDHLYPNNWFEQLKMAFLEDTSKICVHRAHDPTLNQSSTTSVPYIKAGYEIGSVGSYTTPWWNQGSENNSGGY</sequence>
<proteinExistence type="predicted"/>
<dbReference type="RefSeq" id="WP_196938364.1">
    <property type="nucleotide sequence ID" value="NZ_MU158689.1"/>
</dbReference>
<protein>
    <recommendedName>
        <fullName evidence="3">Glycosyltransferase 2-like domain-containing protein</fullName>
    </recommendedName>
</protein>
<evidence type="ECO:0000313" key="2">
    <source>
        <dbReference type="Proteomes" id="UP000618319"/>
    </source>
</evidence>
<reference evidence="1 2" key="1">
    <citation type="submission" date="2018-02" db="EMBL/GenBank/DDBJ databases">
        <title>Sphingobacterium KA21.</title>
        <authorList>
            <person name="Vasarhelyi B.M."/>
            <person name="Deshmukh S."/>
            <person name="Balint B."/>
            <person name="Kukolya J."/>
        </authorList>
    </citation>
    <scope>NUCLEOTIDE SEQUENCE [LARGE SCALE GENOMIC DNA]</scope>
    <source>
        <strain evidence="1 2">Ka21</strain>
    </source>
</reference>
<keyword evidence="2" id="KW-1185">Reference proteome</keyword>
<accession>A0ABR9T766</accession>
<name>A0ABR9T766_9SPHI</name>
<organism evidence="1 2">
    <name type="scientific">Sphingobacterium pedocola</name>
    <dbReference type="NCBI Taxonomy" id="2082722"/>
    <lineage>
        <taxon>Bacteria</taxon>
        <taxon>Pseudomonadati</taxon>
        <taxon>Bacteroidota</taxon>
        <taxon>Sphingobacteriia</taxon>
        <taxon>Sphingobacteriales</taxon>
        <taxon>Sphingobacteriaceae</taxon>
        <taxon>Sphingobacterium</taxon>
    </lineage>
</organism>
<evidence type="ECO:0000313" key="1">
    <source>
        <dbReference type="EMBL" id="MBE8721135.1"/>
    </source>
</evidence>
<comment type="caution">
    <text evidence="1">The sequence shown here is derived from an EMBL/GenBank/DDBJ whole genome shotgun (WGS) entry which is preliminary data.</text>
</comment>
<evidence type="ECO:0008006" key="3">
    <source>
        <dbReference type="Google" id="ProtNLM"/>
    </source>
</evidence>
<gene>
    <name evidence="1" type="ORF">C4F40_10405</name>
</gene>
<dbReference type="Proteomes" id="UP000618319">
    <property type="component" value="Unassembled WGS sequence"/>
</dbReference>